<feature type="coiled-coil region" evidence="1">
    <location>
        <begin position="792"/>
        <end position="840"/>
    </location>
</feature>
<feature type="region of interest" description="Disordered" evidence="2">
    <location>
        <begin position="17"/>
        <end position="48"/>
    </location>
</feature>
<feature type="compositionally biased region" description="Low complexity" evidence="2">
    <location>
        <begin position="1070"/>
        <end position="1082"/>
    </location>
</feature>
<sequence length="1280" mass="139068">MSNNPIPPPLPYWGPLNYTQQWGSHPPPSGTAPHNMQYNPNTTSAPQAPQNLESFYANANLPGFGVPGVNGSLPPPFPFPGAFPPAPGPPHFPALPNMSYPLMPLPPGPPNIPPAGPSTNDFIHSAQMNPANSHPMATLSMEQELDREEGELTDVEAPSAGKQQPFSRSTKRHNLGDSAGGRKSHDVRKARNSNKLSGQAQFKTPKGLGAKTPPKPALAGRRHRDSSSSDLEEGEASPEPPHSSRDSGSPYNPPMPLDPGSPFASKSLRESSRPLSPNVDAMDICLPNSTGTQASPGSGKSQVPLRVQAQGALLSLAPHNIRYNELISEGIDPVILRQLYEDIGIKVPTTPSTDLSSVTSSHENEISSTGPVAEDRQAKQLPQQLGPQTNGAQVPSTLAGPTSAQTQPVQANTAKPMERKEVIARMLAAKKAAKNSPTSAPPQGDPASTPPSLPTTAEASTVSTPLQELSSKDRELRVKEKNKAQTELARQRIEQLKKQGLMRSQQKTQSDNQGPEKEQGDFMQEPSHPTSSTIVKHPLPERPPVPDTASSDRIPGLFMTEQALEVTNGSDTTPMQDDMLDSVTQSRASQRKRPRASDFDEPIPLPKRAYSNGATYTPPERLVIDISDDEFYGDDEDVVMHSETLPGDSVKIAIAPTADSSYPPPIDNLPHRPATSQSHSISTSSTPLNSRNHEQEDLRKKDLEIQAMHRRIAELEQRKKARLASRTQSPRNSDVSPPEPVSMPVAALPDSNNDNVESFLAPLDVENLRRMKANILRVQEIEAGVPSLDAEIQKSEARLKVFKREEEKLLSELERGKEGRRQLLEELSNLKSELNGLSLDQVNTALSRLETQEEVPVGVVQGMLRRLSIPGPQHPNIATYESHAIAPGYGEKESSDENAVASSEVTGVDMQVQEDTASSQNAEPTTQEPELAEPSLNVTENLGDTALADAPEDQQSDTSMSEDSSSAMDESSDDSSSSPGSVNEEMPDAHDPVIDPVPALQENSTTPPEIPQNVDVEDQPSHELPPTNIPHTSDIVTDSGERPAAETVDHRASRESSVSEAYEPPEPEESTSSTGSDSSYSPAPSPHPLDPTMNMDISGPSEDPPQEAGEPLTGKVQELDVQQPSQYSQIGILDNIRSPEDTKHGFSPYVSLLRLFKSYRFHPNYSDNVSDGYRSLTYSHNIDPLKCLCPFESSGGVCNDRSCEFQHFRDMTLSDDKILVQMGSLREGKTPEECDKYIAGLKETINDMRRDKVKEFNTVAAEIAAYRRRFLQDPTRILAL</sequence>
<feature type="region of interest" description="Disordered" evidence="2">
    <location>
        <begin position="913"/>
        <end position="1111"/>
    </location>
</feature>
<feature type="compositionally biased region" description="Polar residues" evidence="2">
    <location>
        <begin position="349"/>
        <end position="370"/>
    </location>
</feature>
<feature type="region of interest" description="Disordered" evidence="2">
    <location>
        <begin position="349"/>
        <end position="614"/>
    </location>
</feature>
<proteinExistence type="predicted"/>
<keyword evidence="1" id="KW-0175">Coiled coil</keyword>
<feature type="compositionally biased region" description="Polar residues" evidence="2">
    <location>
        <begin position="502"/>
        <end position="513"/>
    </location>
</feature>
<gene>
    <name evidence="4" type="ORF">ASPCAL04150</name>
</gene>
<accession>A0A0U5FWH3</accession>
<feature type="compositionally biased region" description="Polar residues" evidence="2">
    <location>
        <begin position="118"/>
        <end position="132"/>
    </location>
</feature>
<keyword evidence="5" id="KW-1185">Reference proteome</keyword>
<organism evidence="4 5">
    <name type="scientific">Aspergillus calidoustus</name>
    <dbReference type="NCBI Taxonomy" id="454130"/>
    <lineage>
        <taxon>Eukaryota</taxon>
        <taxon>Fungi</taxon>
        <taxon>Dikarya</taxon>
        <taxon>Ascomycota</taxon>
        <taxon>Pezizomycotina</taxon>
        <taxon>Eurotiomycetes</taxon>
        <taxon>Eurotiomycetidae</taxon>
        <taxon>Eurotiales</taxon>
        <taxon>Aspergillaceae</taxon>
        <taxon>Aspergillus</taxon>
        <taxon>Aspergillus subgen. Nidulantes</taxon>
    </lineage>
</organism>
<feature type="compositionally biased region" description="Polar residues" evidence="2">
    <location>
        <begin position="32"/>
        <end position="48"/>
    </location>
</feature>
<dbReference type="STRING" id="454130.A0A0U5FWH3"/>
<reference evidence="5" key="1">
    <citation type="journal article" date="2016" name="Genome Announc.">
        <title>Draft genome sequences of fungus Aspergillus calidoustus.</title>
        <authorList>
            <person name="Horn F."/>
            <person name="Linde J."/>
            <person name="Mattern D.J."/>
            <person name="Walther G."/>
            <person name="Guthke R."/>
            <person name="Scherlach K."/>
            <person name="Martin K."/>
            <person name="Brakhage A.A."/>
            <person name="Petzke L."/>
            <person name="Valiante V."/>
        </authorList>
    </citation>
    <scope>NUCLEOTIDE SEQUENCE [LARGE SCALE GENOMIC DNA]</scope>
    <source>
        <strain evidence="5">SF006504</strain>
    </source>
</reference>
<feature type="compositionally biased region" description="Basic and acidic residues" evidence="2">
    <location>
        <begin position="470"/>
        <end position="497"/>
    </location>
</feature>
<feature type="domain" description="Putative zinc-finger" evidence="3">
    <location>
        <begin position="1188"/>
        <end position="1209"/>
    </location>
</feature>
<evidence type="ECO:0000256" key="1">
    <source>
        <dbReference type="SAM" id="Coils"/>
    </source>
</evidence>
<protein>
    <recommendedName>
        <fullName evidence="3">Putative zinc-finger domain-containing protein</fullName>
    </recommendedName>
</protein>
<name>A0A0U5FWH3_ASPCI</name>
<evidence type="ECO:0000313" key="4">
    <source>
        <dbReference type="EMBL" id="CEL02989.1"/>
    </source>
</evidence>
<evidence type="ECO:0000259" key="3">
    <source>
        <dbReference type="Pfam" id="PF10650"/>
    </source>
</evidence>
<feature type="compositionally biased region" description="Polar residues" evidence="2">
    <location>
        <begin position="725"/>
        <end position="735"/>
    </location>
</feature>
<feature type="compositionally biased region" description="Polar residues" evidence="2">
    <location>
        <begin position="193"/>
        <end position="202"/>
    </location>
</feature>
<feature type="compositionally biased region" description="Basic and acidic residues" evidence="2">
    <location>
        <begin position="1039"/>
        <end position="1054"/>
    </location>
</feature>
<evidence type="ECO:0000256" key="2">
    <source>
        <dbReference type="SAM" id="MobiDB-lite"/>
    </source>
</evidence>
<feature type="compositionally biased region" description="Low complexity" evidence="2">
    <location>
        <begin position="956"/>
        <end position="978"/>
    </location>
</feature>
<dbReference type="Pfam" id="PF10650">
    <property type="entry name" value="zf-C3H1"/>
    <property type="match status" value="1"/>
</dbReference>
<feature type="region of interest" description="Disordered" evidence="2">
    <location>
        <begin position="109"/>
        <end position="302"/>
    </location>
</feature>
<feature type="region of interest" description="Disordered" evidence="2">
    <location>
        <begin position="717"/>
        <end position="750"/>
    </location>
</feature>
<feature type="compositionally biased region" description="Low complexity" evidence="2">
    <location>
        <begin position="675"/>
        <end position="690"/>
    </location>
</feature>
<dbReference type="InterPro" id="IPR019607">
    <property type="entry name" value="Putative_zinc-finger_domain"/>
</dbReference>
<feature type="compositionally biased region" description="Acidic residues" evidence="2">
    <location>
        <begin position="143"/>
        <end position="154"/>
    </location>
</feature>
<feature type="compositionally biased region" description="Polar residues" evidence="2">
    <location>
        <begin position="913"/>
        <end position="928"/>
    </location>
</feature>
<dbReference type="AlphaFoldDB" id="A0A0U5FWH3"/>
<evidence type="ECO:0000313" key="5">
    <source>
        <dbReference type="Proteomes" id="UP000054771"/>
    </source>
</evidence>
<feature type="compositionally biased region" description="Polar residues" evidence="2">
    <location>
        <begin position="287"/>
        <end position="301"/>
    </location>
</feature>
<dbReference type="OrthoDB" id="1922977at2759"/>
<dbReference type="EMBL" id="CDMC01000003">
    <property type="protein sequence ID" value="CEL02989.1"/>
    <property type="molecule type" value="Genomic_DNA"/>
</dbReference>
<feature type="region of interest" description="Disordered" evidence="2">
    <location>
        <begin position="656"/>
        <end position="698"/>
    </location>
</feature>
<dbReference type="Proteomes" id="UP000054771">
    <property type="component" value="Unassembled WGS sequence"/>
</dbReference>
<feature type="compositionally biased region" description="Polar residues" evidence="2">
    <location>
        <begin position="565"/>
        <end position="575"/>
    </location>
</feature>
<dbReference type="OMA" id="PHNIRYS"/>
<feature type="compositionally biased region" description="Polar residues" evidence="2">
    <location>
        <begin position="380"/>
        <end position="413"/>
    </location>
</feature>
<feature type="compositionally biased region" description="Pro residues" evidence="2">
    <location>
        <begin position="439"/>
        <end position="453"/>
    </location>
</feature>